<keyword evidence="2" id="KW-1185">Reference proteome</keyword>
<protein>
    <submittedName>
        <fullName evidence="1">Uncharacterized protein</fullName>
    </submittedName>
</protein>
<evidence type="ECO:0000313" key="1">
    <source>
        <dbReference type="EMBL" id="KAI3728062.1"/>
    </source>
</evidence>
<reference evidence="2" key="1">
    <citation type="journal article" date="2022" name="Mol. Ecol. Resour.">
        <title>The genomes of chicory, endive, great burdock and yacon provide insights into Asteraceae palaeo-polyploidization history and plant inulin production.</title>
        <authorList>
            <person name="Fan W."/>
            <person name="Wang S."/>
            <person name="Wang H."/>
            <person name="Wang A."/>
            <person name="Jiang F."/>
            <person name="Liu H."/>
            <person name="Zhao H."/>
            <person name="Xu D."/>
            <person name="Zhang Y."/>
        </authorList>
    </citation>
    <scope>NUCLEOTIDE SEQUENCE [LARGE SCALE GENOMIC DNA]</scope>
    <source>
        <strain evidence="2">cv. Niubang</strain>
    </source>
</reference>
<dbReference type="Proteomes" id="UP001055879">
    <property type="component" value="Linkage Group LG05"/>
</dbReference>
<sequence>MGQVAVDLQADMEMDHVSGVQVLPHVSPFLPLDLRPTPPIKCCHLSLLCTSSHNTSSLRRSPFSVLLHVLHQSRGVADAEVE</sequence>
<reference evidence="1 2" key="2">
    <citation type="journal article" date="2022" name="Mol. Ecol. Resour.">
        <title>The genomes of chicory, endive, great burdock and yacon provide insights into Asteraceae paleo-polyploidization history and plant inulin production.</title>
        <authorList>
            <person name="Fan W."/>
            <person name="Wang S."/>
            <person name="Wang H."/>
            <person name="Wang A."/>
            <person name="Jiang F."/>
            <person name="Liu H."/>
            <person name="Zhao H."/>
            <person name="Xu D."/>
            <person name="Zhang Y."/>
        </authorList>
    </citation>
    <scope>NUCLEOTIDE SEQUENCE [LARGE SCALE GENOMIC DNA]</scope>
    <source>
        <strain evidence="2">cv. Niubang</strain>
    </source>
</reference>
<gene>
    <name evidence="1" type="ORF">L6452_16690</name>
</gene>
<evidence type="ECO:0000313" key="2">
    <source>
        <dbReference type="Proteomes" id="UP001055879"/>
    </source>
</evidence>
<comment type="caution">
    <text evidence="1">The sequence shown here is derived from an EMBL/GenBank/DDBJ whole genome shotgun (WGS) entry which is preliminary data.</text>
</comment>
<name>A0ACB9C1B9_ARCLA</name>
<dbReference type="EMBL" id="CM042051">
    <property type="protein sequence ID" value="KAI3728062.1"/>
    <property type="molecule type" value="Genomic_DNA"/>
</dbReference>
<accession>A0ACB9C1B9</accession>
<proteinExistence type="predicted"/>
<organism evidence="1 2">
    <name type="scientific">Arctium lappa</name>
    <name type="common">Greater burdock</name>
    <name type="synonym">Lappa major</name>
    <dbReference type="NCBI Taxonomy" id="4217"/>
    <lineage>
        <taxon>Eukaryota</taxon>
        <taxon>Viridiplantae</taxon>
        <taxon>Streptophyta</taxon>
        <taxon>Embryophyta</taxon>
        <taxon>Tracheophyta</taxon>
        <taxon>Spermatophyta</taxon>
        <taxon>Magnoliopsida</taxon>
        <taxon>eudicotyledons</taxon>
        <taxon>Gunneridae</taxon>
        <taxon>Pentapetalae</taxon>
        <taxon>asterids</taxon>
        <taxon>campanulids</taxon>
        <taxon>Asterales</taxon>
        <taxon>Asteraceae</taxon>
        <taxon>Carduoideae</taxon>
        <taxon>Cardueae</taxon>
        <taxon>Arctiinae</taxon>
        <taxon>Arctium</taxon>
    </lineage>
</organism>